<dbReference type="GO" id="GO:0005886">
    <property type="term" value="C:plasma membrane"/>
    <property type="evidence" value="ECO:0007669"/>
    <property type="project" value="UniProtKB-SubCell"/>
</dbReference>
<name>A0A542DHK2_AMYCI</name>
<feature type="transmembrane region" description="Helical" evidence="13">
    <location>
        <begin position="140"/>
        <end position="163"/>
    </location>
</feature>
<comment type="subcellular location">
    <subcellularLocation>
        <location evidence="2">Cell membrane</location>
        <topology evidence="2">Multi-pass membrane protein</topology>
    </subcellularLocation>
</comment>
<evidence type="ECO:0000256" key="10">
    <source>
        <dbReference type="ARBA" id="ARBA00022989"/>
    </source>
</evidence>
<dbReference type="CDD" id="cd06158">
    <property type="entry name" value="S2P-M50_like_1"/>
    <property type="match status" value="1"/>
</dbReference>
<dbReference type="GO" id="GO:0008237">
    <property type="term" value="F:metallopeptidase activity"/>
    <property type="evidence" value="ECO:0007669"/>
    <property type="project" value="UniProtKB-KW"/>
</dbReference>
<evidence type="ECO:0000313" key="15">
    <source>
        <dbReference type="Proteomes" id="UP000320876"/>
    </source>
</evidence>
<gene>
    <name evidence="14" type="ORF">FB471_2300</name>
</gene>
<evidence type="ECO:0000256" key="2">
    <source>
        <dbReference type="ARBA" id="ARBA00004651"/>
    </source>
</evidence>
<reference evidence="14 15" key="1">
    <citation type="submission" date="2019-06" db="EMBL/GenBank/DDBJ databases">
        <title>Sequencing the genomes of 1000 actinobacteria strains.</title>
        <authorList>
            <person name="Klenk H.-P."/>
        </authorList>
    </citation>
    <scope>NUCLEOTIDE SEQUENCE [LARGE SCALE GENOMIC DNA]</scope>
    <source>
        <strain evidence="14 15">DSM 45679</strain>
    </source>
</reference>
<dbReference type="Proteomes" id="UP000320876">
    <property type="component" value="Unassembled WGS sequence"/>
</dbReference>
<dbReference type="AlphaFoldDB" id="A0A542DHK2"/>
<dbReference type="GO" id="GO:0006508">
    <property type="term" value="P:proteolysis"/>
    <property type="evidence" value="ECO:0007669"/>
    <property type="project" value="UniProtKB-KW"/>
</dbReference>
<evidence type="ECO:0000256" key="5">
    <source>
        <dbReference type="ARBA" id="ARBA00022670"/>
    </source>
</evidence>
<comment type="caution">
    <text evidence="14">The sequence shown here is derived from an EMBL/GenBank/DDBJ whole genome shotgun (WGS) entry which is preliminary data.</text>
</comment>
<accession>A0A542DHK2</accession>
<protein>
    <submittedName>
        <fullName evidence="14">Zn-dependent protease</fullName>
    </submittedName>
</protein>
<evidence type="ECO:0000256" key="8">
    <source>
        <dbReference type="ARBA" id="ARBA00022801"/>
    </source>
</evidence>
<keyword evidence="10 13" id="KW-1133">Transmembrane helix</keyword>
<feature type="transmembrane region" description="Helical" evidence="13">
    <location>
        <begin position="170"/>
        <end position="190"/>
    </location>
</feature>
<keyword evidence="11" id="KW-0482">Metalloprotease</keyword>
<comment type="similarity">
    <text evidence="3">Belongs to the peptidase M50B family.</text>
</comment>
<keyword evidence="15" id="KW-1185">Reference proteome</keyword>
<evidence type="ECO:0000256" key="6">
    <source>
        <dbReference type="ARBA" id="ARBA00022692"/>
    </source>
</evidence>
<feature type="transmembrane region" description="Helical" evidence="13">
    <location>
        <begin position="222"/>
        <end position="246"/>
    </location>
</feature>
<evidence type="ECO:0000256" key="13">
    <source>
        <dbReference type="SAM" id="Phobius"/>
    </source>
</evidence>
<evidence type="ECO:0000256" key="12">
    <source>
        <dbReference type="ARBA" id="ARBA00023136"/>
    </source>
</evidence>
<keyword evidence="4" id="KW-1003">Cell membrane</keyword>
<keyword evidence="8" id="KW-0378">Hydrolase</keyword>
<keyword evidence="6 13" id="KW-0812">Transmembrane</keyword>
<evidence type="ECO:0000256" key="4">
    <source>
        <dbReference type="ARBA" id="ARBA00022475"/>
    </source>
</evidence>
<dbReference type="GO" id="GO:0046872">
    <property type="term" value="F:metal ion binding"/>
    <property type="evidence" value="ECO:0007669"/>
    <property type="project" value="UniProtKB-KW"/>
</dbReference>
<evidence type="ECO:0000256" key="1">
    <source>
        <dbReference type="ARBA" id="ARBA00001947"/>
    </source>
</evidence>
<keyword evidence="7" id="KW-0479">Metal-binding</keyword>
<proteinExistence type="inferred from homology"/>
<dbReference type="EMBL" id="VFML01000001">
    <property type="protein sequence ID" value="TQJ02568.1"/>
    <property type="molecule type" value="Genomic_DNA"/>
</dbReference>
<sequence>MQRSAVRPSPLFFAILAVAVLGAALLVVQSPFPTTEFDGQVFITSLDHQVLGTLGIILLIIGGWAASLTLHEFGHALVAYRGGDHEVAAKGYLTMDIRRYTDPVLSLVLPLLLLAIGGIPLPGGAVWINRWALRSRSVSSWVSLAGPLSNLAIGAVLTAVVALAPMPTGLAIGLSYLALLQILAFVLNILPVPGLDGFGAIEPYLSPQAREFGAKARPWAPLALFALIIAVNPVGQAFFDFAYGVFDLVGGDDRLAIIGAEGFRFWL</sequence>
<feature type="transmembrane region" description="Helical" evidence="13">
    <location>
        <begin position="50"/>
        <end position="71"/>
    </location>
</feature>
<dbReference type="InterPro" id="IPR044537">
    <property type="entry name" value="Rip2-like"/>
</dbReference>
<evidence type="ECO:0000313" key="14">
    <source>
        <dbReference type="EMBL" id="TQJ02568.1"/>
    </source>
</evidence>
<dbReference type="RefSeq" id="WP_141997662.1">
    <property type="nucleotide sequence ID" value="NZ_VFML01000001.1"/>
</dbReference>
<dbReference type="InterPro" id="IPR052348">
    <property type="entry name" value="Metallopeptidase_M50B"/>
</dbReference>
<dbReference type="OrthoDB" id="9800627at2"/>
<dbReference type="PANTHER" id="PTHR35864">
    <property type="entry name" value="ZINC METALLOPROTEASE MJ0611-RELATED"/>
    <property type="match status" value="1"/>
</dbReference>
<evidence type="ECO:0000256" key="9">
    <source>
        <dbReference type="ARBA" id="ARBA00022833"/>
    </source>
</evidence>
<organism evidence="14 15">
    <name type="scientific">Amycolatopsis cihanbeyliensis</name>
    <dbReference type="NCBI Taxonomy" id="1128664"/>
    <lineage>
        <taxon>Bacteria</taxon>
        <taxon>Bacillati</taxon>
        <taxon>Actinomycetota</taxon>
        <taxon>Actinomycetes</taxon>
        <taxon>Pseudonocardiales</taxon>
        <taxon>Pseudonocardiaceae</taxon>
        <taxon>Amycolatopsis</taxon>
    </lineage>
</organism>
<evidence type="ECO:0000256" key="11">
    <source>
        <dbReference type="ARBA" id="ARBA00023049"/>
    </source>
</evidence>
<keyword evidence="12 13" id="KW-0472">Membrane</keyword>
<dbReference type="PANTHER" id="PTHR35864:SF1">
    <property type="entry name" value="ZINC METALLOPROTEASE YWHC-RELATED"/>
    <property type="match status" value="1"/>
</dbReference>
<keyword evidence="9" id="KW-0862">Zinc</keyword>
<feature type="transmembrane region" description="Helical" evidence="13">
    <location>
        <begin position="104"/>
        <end position="128"/>
    </location>
</feature>
<comment type="cofactor">
    <cofactor evidence="1">
        <name>Zn(2+)</name>
        <dbReference type="ChEBI" id="CHEBI:29105"/>
    </cofactor>
</comment>
<evidence type="ECO:0000256" key="7">
    <source>
        <dbReference type="ARBA" id="ARBA00022723"/>
    </source>
</evidence>
<evidence type="ECO:0000256" key="3">
    <source>
        <dbReference type="ARBA" id="ARBA00007931"/>
    </source>
</evidence>
<keyword evidence="5 14" id="KW-0645">Protease</keyword>